<evidence type="ECO:0000313" key="2">
    <source>
        <dbReference type="Proteomes" id="UP000593915"/>
    </source>
</evidence>
<accession>A0A7S6WRX4</accession>
<protein>
    <recommendedName>
        <fullName evidence="3">Lipoprotein</fullName>
    </recommendedName>
</protein>
<sequence>MKQKKFISVVGVLILMICTVMSVTGCGKKSSKYMGSYSGKYTEKDSHGLRNWVGSVDKDGNFKVSLLDLSDNVTQTLDLKVSKDGVVSGNIKISDKNVTITGTIDKAYKVSCTGTVGGEENLSFTGAKK</sequence>
<evidence type="ECO:0000313" key="1">
    <source>
        <dbReference type="EMBL" id="QOW61899.1"/>
    </source>
</evidence>
<dbReference type="Proteomes" id="UP000593915">
    <property type="component" value="Chromosome"/>
</dbReference>
<dbReference type="RefSeq" id="WP_194077406.1">
    <property type="nucleotide sequence ID" value="NZ_CP061839.1"/>
</dbReference>
<reference evidence="1 2" key="1">
    <citation type="submission" date="2020-09" db="EMBL/GenBank/DDBJ databases">
        <title>Characterization of Treponema spp. from bovine digital dermatitis in Korea.</title>
        <authorList>
            <person name="Espiritu H.M."/>
            <person name="Cho Y.I."/>
            <person name="Mamuad L."/>
        </authorList>
    </citation>
    <scope>NUCLEOTIDE SEQUENCE [LARGE SCALE GENOMIC DNA]</scope>
    <source>
        <strain evidence="1 2">KS1</strain>
    </source>
</reference>
<dbReference type="AlphaFoldDB" id="A0A7S6WRX4"/>
<dbReference type="PROSITE" id="PS51257">
    <property type="entry name" value="PROKAR_LIPOPROTEIN"/>
    <property type="match status" value="1"/>
</dbReference>
<organism evidence="1 2">
    <name type="scientific">Treponema pedis</name>
    <dbReference type="NCBI Taxonomy" id="409322"/>
    <lineage>
        <taxon>Bacteria</taxon>
        <taxon>Pseudomonadati</taxon>
        <taxon>Spirochaetota</taxon>
        <taxon>Spirochaetia</taxon>
        <taxon>Spirochaetales</taxon>
        <taxon>Treponemataceae</taxon>
        <taxon>Treponema</taxon>
    </lineage>
</organism>
<gene>
    <name evidence="1" type="ORF">IFE08_05965</name>
</gene>
<name>A0A7S6WRX4_9SPIR</name>
<evidence type="ECO:0008006" key="3">
    <source>
        <dbReference type="Google" id="ProtNLM"/>
    </source>
</evidence>
<proteinExistence type="predicted"/>
<dbReference type="EMBL" id="CP061839">
    <property type="protein sequence ID" value="QOW61899.1"/>
    <property type="molecule type" value="Genomic_DNA"/>
</dbReference>